<organism evidence="5 6">
    <name type="scientific">Geofilum rubicundum JCM 15548</name>
    <dbReference type="NCBI Taxonomy" id="1236989"/>
    <lineage>
        <taxon>Bacteria</taxon>
        <taxon>Pseudomonadati</taxon>
        <taxon>Bacteroidota</taxon>
        <taxon>Bacteroidia</taxon>
        <taxon>Marinilabiliales</taxon>
        <taxon>Marinilabiliaceae</taxon>
        <taxon>Geofilum</taxon>
    </lineage>
</organism>
<comment type="similarity">
    <text evidence="1">Belongs to the Skp family.</text>
</comment>
<feature type="coiled-coil region" evidence="3">
    <location>
        <begin position="46"/>
        <end position="84"/>
    </location>
</feature>
<name>A0A0E9M066_9BACT</name>
<dbReference type="Pfam" id="PF03938">
    <property type="entry name" value="OmpH"/>
    <property type="match status" value="1"/>
</dbReference>
<dbReference type="InterPro" id="IPR005632">
    <property type="entry name" value="Chaperone_Skp"/>
</dbReference>
<keyword evidence="3" id="KW-0175">Coiled coil</keyword>
<dbReference type="SMART" id="SM00935">
    <property type="entry name" value="OmpH"/>
    <property type="match status" value="1"/>
</dbReference>
<dbReference type="PANTHER" id="PTHR35089:SF1">
    <property type="entry name" value="CHAPERONE PROTEIN SKP"/>
    <property type="match status" value="1"/>
</dbReference>
<dbReference type="PANTHER" id="PTHR35089">
    <property type="entry name" value="CHAPERONE PROTEIN SKP"/>
    <property type="match status" value="1"/>
</dbReference>
<evidence type="ECO:0000313" key="6">
    <source>
        <dbReference type="Proteomes" id="UP000032900"/>
    </source>
</evidence>
<dbReference type="Gene3D" id="3.30.910.20">
    <property type="entry name" value="Skp domain"/>
    <property type="match status" value="1"/>
</dbReference>
<protein>
    <submittedName>
        <fullName evidence="5">Outer membrane protein H</fullName>
    </submittedName>
</protein>
<reference evidence="5 6" key="1">
    <citation type="journal article" date="2015" name="Microbes Environ.">
        <title>Distribution and evolution of nitrogen fixation genes in the phylum bacteroidetes.</title>
        <authorList>
            <person name="Inoue J."/>
            <person name="Oshima K."/>
            <person name="Suda W."/>
            <person name="Sakamoto M."/>
            <person name="Iino T."/>
            <person name="Noda S."/>
            <person name="Hongoh Y."/>
            <person name="Hattori M."/>
            <person name="Ohkuma M."/>
        </authorList>
    </citation>
    <scope>NUCLEOTIDE SEQUENCE [LARGE SCALE GENOMIC DNA]</scope>
    <source>
        <strain evidence="5">JCM 15548</strain>
    </source>
</reference>
<dbReference type="GO" id="GO:0050821">
    <property type="term" value="P:protein stabilization"/>
    <property type="evidence" value="ECO:0007669"/>
    <property type="project" value="TreeGrafter"/>
</dbReference>
<dbReference type="RefSeq" id="WP_062126493.1">
    <property type="nucleotide sequence ID" value="NZ_BAZW01000034.1"/>
</dbReference>
<evidence type="ECO:0000256" key="1">
    <source>
        <dbReference type="ARBA" id="ARBA00009091"/>
    </source>
</evidence>
<comment type="caution">
    <text evidence="5">The sequence shown here is derived from an EMBL/GenBank/DDBJ whole genome shotgun (WGS) entry which is preliminary data.</text>
</comment>
<dbReference type="STRING" id="1236989.JCM15548_13260"/>
<keyword evidence="2 4" id="KW-0732">Signal</keyword>
<sequence>MQIRTLIFSVFLMLFFTAASQAQDLKFGHVNVADVVLLMPEYKNITTEMEAETKKLEAQLTSMREELQKIELEYENSYETYTEQQRAAKEEEYAAMQQRVQEFYAGAQQSLQTKQQELQVPVLDKLRAAIEAVGEEKGYLYIFEVNSGLTLFQSEKSEDITAFVKTKLVYRFNGIS</sequence>
<dbReference type="EMBL" id="BAZW01000034">
    <property type="protein sequence ID" value="GAO30938.1"/>
    <property type="molecule type" value="Genomic_DNA"/>
</dbReference>
<dbReference type="AlphaFoldDB" id="A0A0E9M066"/>
<dbReference type="Proteomes" id="UP000032900">
    <property type="component" value="Unassembled WGS sequence"/>
</dbReference>
<dbReference type="GO" id="GO:0005829">
    <property type="term" value="C:cytosol"/>
    <property type="evidence" value="ECO:0007669"/>
    <property type="project" value="TreeGrafter"/>
</dbReference>
<dbReference type="OrthoDB" id="1524711at2"/>
<accession>A0A0E9M066</accession>
<evidence type="ECO:0000313" key="5">
    <source>
        <dbReference type="EMBL" id="GAO30938.1"/>
    </source>
</evidence>
<evidence type="ECO:0000256" key="4">
    <source>
        <dbReference type="SAM" id="SignalP"/>
    </source>
</evidence>
<feature type="signal peptide" evidence="4">
    <location>
        <begin position="1"/>
        <end position="22"/>
    </location>
</feature>
<keyword evidence="6" id="KW-1185">Reference proteome</keyword>
<dbReference type="InterPro" id="IPR024930">
    <property type="entry name" value="Skp_dom_sf"/>
</dbReference>
<dbReference type="GO" id="GO:0051082">
    <property type="term" value="F:unfolded protein binding"/>
    <property type="evidence" value="ECO:0007669"/>
    <property type="project" value="InterPro"/>
</dbReference>
<evidence type="ECO:0000256" key="3">
    <source>
        <dbReference type="SAM" id="Coils"/>
    </source>
</evidence>
<feature type="chain" id="PRO_5002428493" evidence="4">
    <location>
        <begin position="23"/>
        <end position="176"/>
    </location>
</feature>
<evidence type="ECO:0000256" key="2">
    <source>
        <dbReference type="ARBA" id="ARBA00022729"/>
    </source>
</evidence>
<proteinExistence type="inferred from homology"/>
<gene>
    <name evidence="5" type="ORF">JCM15548_13260</name>
</gene>
<dbReference type="SUPFAM" id="SSF111384">
    <property type="entry name" value="OmpH-like"/>
    <property type="match status" value="1"/>
</dbReference>